<evidence type="ECO:0000256" key="2">
    <source>
        <dbReference type="ARBA" id="ARBA00022448"/>
    </source>
</evidence>
<comment type="subunit">
    <text evidence="4">Component of the exocyst complex.</text>
</comment>
<keyword evidence="8" id="KW-1185">Reference proteome</keyword>
<keyword evidence="2 4" id="KW-0813">Transport</keyword>
<evidence type="ECO:0000256" key="1">
    <source>
        <dbReference type="ARBA" id="ARBA00010578"/>
    </source>
</evidence>
<protein>
    <recommendedName>
        <fullName evidence="4">Exocyst complex component SEC5</fullName>
    </recommendedName>
</protein>
<gene>
    <name evidence="7" type="ORF">MVES_001931</name>
</gene>
<dbReference type="OrthoDB" id="26242at2759"/>
<keyword evidence="3 4" id="KW-0268">Exocytosis</keyword>
<dbReference type="GO" id="GO:0000145">
    <property type="term" value="C:exocyst"/>
    <property type="evidence" value="ECO:0007669"/>
    <property type="project" value="UniProtKB-UniRule"/>
</dbReference>
<proteinExistence type="inferred from homology"/>
<dbReference type="Pfam" id="PF15469">
    <property type="entry name" value="Sec5"/>
    <property type="match status" value="1"/>
</dbReference>
<evidence type="ECO:0000256" key="5">
    <source>
        <dbReference type="SAM" id="MobiDB-lite"/>
    </source>
</evidence>
<dbReference type="PANTHER" id="PTHR13043">
    <property type="entry name" value="EXOCYST COMPLEX COMPONENT SEC5"/>
    <property type="match status" value="1"/>
</dbReference>
<feature type="domain" description="Exocyst complex component EXOC2/Sec5 N-terminal" evidence="6">
    <location>
        <begin position="52"/>
        <end position="866"/>
    </location>
</feature>
<dbReference type="EMBL" id="KZ454990">
    <property type="protein sequence ID" value="PKI84021.1"/>
    <property type="molecule type" value="Genomic_DNA"/>
</dbReference>
<name>A0A2N1JBU1_9BASI</name>
<dbReference type="InterPro" id="IPR039481">
    <property type="entry name" value="EXOC2/Sec5_N_dom"/>
</dbReference>
<comment type="similarity">
    <text evidence="1 4">Belongs to the SEC5 family.</text>
</comment>
<reference evidence="7 8" key="1">
    <citation type="submission" date="2017-10" db="EMBL/GenBank/DDBJ databases">
        <title>A novel species of cold-tolerant Malassezia isolated from bats.</title>
        <authorList>
            <person name="Lorch J.M."/>
            <person name="Palmer J.M."/>
            <person name="Vanderwolf K.J."/>
            <person name="Schmidt K.Z."/>
            <person name="Verant M.L."/>
            <person name="Weller T.J."/>
            <person name="Blehert D.S."/>
        </authorList>
    </citation>
    <scope>NUCLEOTIDE SEQUENCE [LARGE SCALE GENOMIC DNA]</scope>
    <source>
        <strain evidence="7 8">NWHC:44797-103</strain>
    </source>
</reference>
<sequence length="887" mass="99595">MAGLSVSEGELLKEYGLTTLHPQRWEDTHYTAGSDTGGGFSHGDAHGEDWTDPLHLSATAPSARQMSNDERAQVMIGSKAFDPKVFLQTVHPEASFADLSRGAQQLRATIDQRSEALKVLVDENFDRFVSIKVTMDGVYREMSESSSGPLVSGADCGVRTLRKCITSASSRADQVFRPILENHIKAIKLRNTLGVFQRSHFFFNLPGSLNEFVEAGNYEAALRDYKKGKYLLETRPGQILPVNTENAAGAAPNEHQLAQQRRIFSIVWDAVEQTMYDMQSRLRAHLQDPQRSVEEQEKCIHVLLELDPETDPIANFLSSQHEHIGSLLRTTFEREQHAIEAARATLLRGKRDPIDQAKDLSNCLVLVRSSSGSKPFFNKALGTSVWLAIDDMIANVCTTVLRTMPTFWRIACDHKEGKFNKERPGTFSDSTIHKQAQGWAQENIQLFIKRIDAYFGQEPFRVRAKQPLFMQLPAWVPEQSCSLSTTYCMNSILGRLHETVQELKLLAIPGTAKELDALLLDTRFQFTEVLCFLWLRDAHLCYHMENWTSNAQQPAITSFLFSLSVFNRWNAREGFYIAEGRTKQSSSAEEAQVHAVFSDRLKKTFVSALYAFLDGIVTAATTPSEFYHRLEWSADTPAPAPALPDRDTRILLSVSNLSHLRSHVINAWVKQFEEAYHVSLMNEHMQLLEVCGKLDSQLLNDFVRRHGDKITQVMRRGILEDGVAWDSLPRPTSVSPFIFQALLLLVEVHAQIRATVPLLVSRAISSLVETMVNAAADAYSRVPTFNKGGMLQATLEIEFVHQTMAFHVTPAAENALKRMYESISQRYGSTPSGKRDQKDFLQKELESVKQTLIASRKATALEFLCFRRPKTGEAPDSSADAAHASQS</sequence>
<dbReference type="Proteomes" id="UP000232875">
    <property type="component" value="Unassembled WGS sequence"/>
</dbReference>
<dbReference type="InterPro" id="IPR029175">
    <property type="entry name" value="EXOC2/Sec5"/>
</dbReference>
<feature type="region of interest" description="Disordered" evidence="5">
    <location>
        <begin position="28"/>
        <end position="55"/>
    </location>
</feature>
<evidence type="ECO:0000313" key="7">
    <source>
        <dbReference type="EMBL" id="PKI84021.1"/>
    </source>
</evidence>
<evidence type="ECO:0000256" key="3">
    <source>
        <dbReference type="ARBA" id="ARBA00022483"/>
    </source>
</evidence>
<dbReference type="GO" id="GO:0006893">
    <property type="term" value="P:Golgi to plasma membrane transport"/>
    <property type="evidence" value="ECO:0007669"/>
    <property type="project" value="UniProtKB-UniRule"/>
</dbReference>
<accession>A0A2N1JBU1</accession>
<dbReference type="GO" id="GO:0015031">
    <property type="term" value="P:protein transport"/>
    <property type="evidence" value="ECO:0007669"/>
    <property type="project" value="UniProtKB-KW"/>
</dbReference>
<organism evidence="7 8">
    <name type="scientific">Malassezia vespertilionis</name>
    <dbReference type="NCBI Taxonomy" id="2020962"/>
    <lineage>
        <taxon>Eukaryota</taxon>
        <taxon>Fungi</taxon>
        <taxon>Dikarya</taxon>
        <taxon>Basidiomycota</taxon>
        <taxon>Ustilaginomycotina</taxon>
        <taxon>Malasseziomycetes</taxon>
        <taxon>Malasseziales</taxon>
        <taxon>Malasseziaceae</taxon>
        <taxon>Malassezia</taxon>
    </lineage>
</organism>
<evidence type="ECO:0000256" key="4">
    <source>
        <dbReference type="RuleBase" id="RU365069"/>
    </source>
</evidence>
<evidence type="ECO:0000259" key="6">
    <source>
        <dbReference type="Pfam" id="PF15469"/>
    </source>
</evidence>
<dbReference type="AlphaFoldDB" id="A0A2N1JBU1"/>
<dbReference type="STRING" id="2020962.A0A2N1JBU1"/>
<dbReference type="GO" id="GO:0006887">
    <property type="term" value="P:exocytosis"/>
    <property type="evidence" value="ECO:0007669"/>
    <property type="project" value="UniProtKB-KW"/>
</dbReference>
<evidence type="ECO:0000313" key="8">
    <source>
        <dbReference type="Proteomes" id="UP000232875"/>
    </source>
</evidence>
<dbReference type="PANTHER" id="PTHR13043:SF1">
    <property type="entry name" value="EXOCYST COMPLEX COMPONENT 2"/>
    <property type="match status" value="1"/>
</dbReference>
<keyword evidence="4" id="KW-0653">Protein transport</keyword>
<comment type="function">
    <text evidence="4">Component of the exocyst complex involved in the docking of exocytic vesicles with fusion sites on the plasma membrane.</text>
</comment>